<dbReference type="PANTHER" id="PTHR28668:SF1">
    <property type="entry name" value="TRANSMEMBRANE PROTEIN 234"/>
    <property type="match status" value="1"/>
</dbReference>
<protein>
    <recommendedName>
        <fullName evidence="9">Transmembrane protein 234</fullName>
    </recommendedName>
</protein>
<organism evidence="7 8">
    <name type="scientific">Salvator merianae</name>
    <name type="common">Argentine black and white tegu</name>
    <name type="synonym">Tupinambis merianae</name>
    <dbReference type="NCBI Taxonomy" id="96440"/>
    <lineage>
        <taxon>Eukaryota</taxon>
        <taxon>Metazoa</taxon>
        <taxon>Chordata</taxon>
        <taxon>Craniata</taxon>
        <taxon>Vertebrata</taxon>
        <taxon>Euteleostomi</taxon>
        <taxon>Lepidosauria</taxon>
        <taxon>Squamata</taxon>
        <taxon>Bifurcata</taxon>
        <taxon>Unidentata</taxon>
        <taxon>Episquamata</taxon>
        <taxon>Laterata</taxon>
        <taxon>Teiioidea</taxon>
        <taxon>Teiidae</taxon>
        <taxon>Salvator</taxon>
    </lineage>
</organism>
<evidence type="ECO:0000256" key="1">
    <source>
        <dbReference type="ARBA" id="ARBA00004141"/>
    </source>
</evidence>
<dbReference type="GO" id="GO:0016020">
    <property type="term" value="C:membrane"/>
    <property type="evidence" value="ECO:0007669"/>
    <property type="project" value="UniProtKB-SubCell"/>
</dbReference>
<feature type="transmembrane region" description="Helical" evidence="6">
    <location>
        <begin position="75"/>
        <end position="94"/>
    </location>
</feature>
<comment type="subcellular location">
    <subcellularLocation>
        <location evidence="1">Membrane</location>
        <topology evidence="1">Multi-pass membrane protein</topology>
    </subcellularLocation>
</comment>
<reference evidence="7" key="1">
    <citation type="submission" date="2025-08" db="UniProtKB">
        <authorList>
            <consortium name="Ensembl"/>
        </authorList>
    </citation>
    <scope>IDENTIFICATION</scope>
</reference>
<accession>A0A8D0C4E3</accession>
<name>A0A8D0C4E3_SALMN</name>
<evidence type="ECO:0000313" key="8">
    <source>
        <dbReference type="Proteomes" id="UP000694421"/>
    </source>
</evidence>
<feature type="transmembrane region" description="Helical" evidence="6">
    <location>
        <begin position="44"/>
        <end position="63"/>
    </location>
</feature>
<dbReference type="SUPFAM" id="SSF103481">
    <property type="entry name" value="Multidrug resistance efflux transporter EmrE"/>
    <property type="match status" value="1"/>
</dbReference>
<dbReference type="PANTHER" id="PTHR28668">
    <property type="entry name" value="TRANSMEMBRANE PROTEIN 234"/>
    <property type="match status" value="1"/>
</dbReference>
<dbReference type="Pfam" id="PF10639">
    <property type="entry name" value="TMEM234"/>
    <property type="match status" value="1"/>
</dbReference>
<reference evidence="7" key="2">
    <citation type="submission" date="2025-09" db="UniProtKB">
        <authorList>
            <consortium name="Ensembl"/>
        </authorList>
    </citation>
    <scope>IDENTIFICATION</scope>
</reference>
<dbReference type="Ensembl" id="ENSSMRT00000018076.1">
    <property type="protein sequence ID" value="ENSSMRP00000015488.1"/>
    <property type="gene ID" value="ENSSMRG00000012039.1"/>
</dbReference>
<sequence length="98" mass="10519">KMKPKARYIPHYPLLSIFLQYILPFVLNQCGSLVYYLTLASTDLTLAVPLCNSLALVFTLVTGKIVGENIGGARAVLGMLLTALGIALCIAGCLHDKP</sequence>
<evidence type="ECO:0000313" key="7">
    <source>
        <dbReference type="Ensembl" id="ENSSMRP00000015488.1"/>
    </source>
</evidence>
<dbReference type="InterPro" id="IPR018908">
    <property type="entry name" value="TMEM234"/>
</dbReference>
<feature type="transmembrane region" description="Helical" evidence="6">
    <location>
        <begin position="12"/>
        <end position="38"/>
    </location>
</feature>
<dbReference type="Proteomes" id="UP000694421">
    <property type="component" value="Unplaced"/>
</dbReference>
<keyword evidence="5 6" id="KW-0472">Membrane</keyword>
<evidence type="ECO:0000256" key="3">
    <source>
        <dbReference type="ARBA" id="ARBA00022692"/>
    </source>
</evidence>
<keyword evidence="3 6" id="KW-0812">Transmembrane</keyword>
<evidence type="ECO:0000256" key="5">
    <source>
        <dbReference type="ARBA" id="ARBA00023136"/>
    </source>
</evidence>
<evidence type="ECO:0000256" key="4">
    <source>
        <dbReference type="ARBA" id="ARBA00022989"/>
    </source>
</evidence>
<dbReference type="InterPro" id="IPR037185">
    <property type="entry name" value="EmrE-like"/>
</dbReference>
<comment type="similarity">
    <text evidence="2">Belongs to the TMEM234 family.</text>
</comment>
<keyword evidence="4 6" id="KW-1133">Transmembrane helix</keyword>
<keyword evidence="8" id="KW-1185">Reference proteome</keyword>
<evidence type="ECO:0000256" key="2">
    <source>
        <dbReference type="ARBA" id="ARBA00005977"/>
    </source>
</evidence>
<evidence type="ECO:0008006" key="9">
    <source>
        <dbReference type="Google" id="ProtNLM"/>
    </source>
</evidence>
<evidence type="ECO:0000256" key="6">
    <source>
        <dbReference type="SAM" id="Phobius"/>
    </source>
</evidence>
<proteinExistence type="inferred from homology"/>
<dbReference type="GeneTree" id="ENSGT00940000165828"/>
<dbReference type="AlphaFoldDB" id="A0A8D0C4E3"/>